<organism evidence="1 2">
    <name type="scientific">Noviluteimonas gilva</name>
    <dbReference type="NCBI Taxonomy" id="2682097"/>
    <lineage>
        <taxon>Bacteria</taxon>
        <taxon>Pseudomonadati</taxon>
        <taxon>Pseudomonadota</taxon>
        <taxon>Gammaproteobacteria</taxon>
        <taxon>Lysobacterales</taxon>
        <taxon>Lysobacteraceae</taxon>
        <taxon>Noviluteimonas</taxon>
    </lineage>
</organism>
<dbReference type="Proteomes" id="UP000479692">
    <property type="component" value="Unassembled WGS sequence"/>
</dbReference>
<dbReference type="AlphaFoldDB" id="A0A7C9HVU1"/>
<name>A0A7C9HVU1_9GAMM</name>
<sequence>MNQLHVHRQSDGRYILSRRWPIDVLVAPAATTLYLGTTEWRFANANLGDAVAEQIQIQGFAVVEGKDFLLGGRASTCLRLIAGGRATSSL</sequence>
<protein>
    <submittedName>
        <fullName evidence="1">Uncharacterized protein</fullName>
    </submittedName>
</protein>
<dbReference type="EMBL" id="WOXT01000002">
    <property type="protein sequence ID" value="MUV14698.1"/>
    <property type="molecule type" value="Genomic_DNA"/>
</dbReference>
<evidence type="ECO:0000313" key="1">
    <source>
        <dbReference type="EMBL" id="MUV14698.1"/>
    </source>
</evidence>
<accession>A0A7C9HVU1</accession>
<evidence type="ECO:0000313" key="2">
    <source>
        <dbReference type="Proteomes" id="UP000479692"/>
    </source>
</evidence>
<gene>
    <name evidence="1" type="ORF">GN331_10830</name>
</gene>
<proteinExistence type="predicted"/>
<keyword evidence="2" id="KW-1185">Reference proteome</keyword>
<reference evidence="1 2" key="1">
    <citation type="submission" date="2019-12" db="EMBL/GenBank/DDBJ databases">
        <authorList>
            <person name="Xu J."/>
        </authorList>
    </citation>
    <scope>NUCLEOTIDE SEQUENCE [LARGE SCALE GENOMIC DNA]</scope>
    <source>
        <strain evidence="1 2">HX-5-24</strain>
    </source>
</reference>
<comment type="caution">
    <text evidence="1">The sequence shown here is derived from an EMBL/GenBank/DDBJ whole genome shotgun (WGS) entry which is preliminary data.</text>
</comment>
<dbReference type="RefSeq" id="WP_156641984.1">
    <property type="nucleotide sequence ID" value="NZ_WOXT01000002.1"/>
</dbReference>